<dbReference type="Pfam" id="PF24436">
    <property type="entry name" value="INTS7_N"/>
    <property type="match status" value="1"/>
</dbReference>
<dbReference type="AlphaFoldDB" id="A0AAU9JEI1"/>
<dbReference type="SUPFAM" id="SSF48371">
    <property type="entry name" value="ARM repeat"/>
    <property type="match status" value="1"/>
</dbReference>
<keyword evidence="4" id="KW-1185">Reference proteome</keyword>
<sequence>MEYLDYLKPLSSSDPFLQITGITRIASAVKSQPSPIFVNTVAMNMAVEFTKSSNYVRHFICQFFQQCSTEMCMIKTKVDFFRQLTSILDQNDPVAQCHMLKILGSLAPLLTDLLEVHHKILLALESPHRQVRETASSILPRLISFAPSIARHVFDKQISRHCVRKLLQVLPDDEETIKKAYAFIVQRFQKTEMMEHMSFLALRSQRLVKHVKEILIKYNEINLLKELCKHYGSNEVLGDEDITRLRSRGVIFKEGSETQSISEENGIENMLKKENLKENEYKEIYKNWDKNCDFEWIANRLEKLINEKSKEVDFCCKLAKLLRLPQIYIENLLKLEAADPKATLEFAYMIIRVGWLDPLNEIIHKLDTWQQYLVACELMTEGLHSKALELFVKLKTEFKGSNEKIYEWLCTLKIISEYESRRDRVVDGFAALSHLGCLDLGHKIYFQSEFLLCRLLLVQYLKSLQSSLDISTIIPEFVNIRSRLNNLLFLFFKLPKSTTQCIKKWRDIVGMLYLILNSIKEGKDFQFRLKRYYPKSHFLLESIGNSAEEVVNFVLNIPMNYPKQFFQFNNPISISLDVNQDGMIKINRGKEFLIEASAKVTELSHKPPLLQFNVNGSQIEKDPEFSFSYTKKATAAGVCNITIPIVPTNIGIYIVKIHATILDSKLRHIGKSEYGEIILECI</sequence>
<comment type="similarity">
    <text evidence="1">Belongs to the Integrator subunit 7 family.</text>
</comment>
<dbReference type="InterPro" id="IPR016024">
    <property type="entry name" value="ARM-type_fold"/>
</dbReference>
<dbReference type="EMBL" id="CAJZBQ010000032">
    <property type="protein sequence ID" value="CAG9322758.1"/>
    <property type="molecule type" value="Genomic_DNA"/>
</dbReference>
<dbReference type="Gene3D" id="1.25.10.10">
    <property type="entry name" value="Leucine-rich Repeat Variant"/>
    <property type="match status" value="1"/>
</dbReference>
<proteinExistence type="inferred from homology"/>
<evidence type="ECO:0000256" key="1">
    <source>
        <dbReference type="ARBA" id="ARBA00008565"/>
    </source>
</evidence>
<gene>
    <name evidence="3" type="ORF">BSTOLATCC_MIC31874</name>
</gene>
<reference evidence="3" key="1">
    <citation type="submission" date="2021-09" db="EMBL/GenBank/DDBJ databases">
        <authorList>
            <consortium name="AG Swart"/>
            <person name="Singh M."/>
            <person name="Singh A."/>
            <person name="Seah K."/>
            <person name="Emmerich C."/>
        </authorList>
    </citation>
    <scope>NUCLEOTIDE SEQUENCE</scope>
    <source>
        <strain evidence="3">ATCC30299</strain>
    </source>
</reference>
<comment type="caution">
    <text evidence="3">The sequence shown here is derived from an EMBL/GenBank/DDBJ whole genome shotgun (WGS) entry which is preliminary data.</text>
</comment>
<name>A0AAU9JEI1_9CILI</name>
<evidence type="ECO:0000313" key="4">
    <source>
        <dbReference type="Proteomes" id="UP001162131"/>
    </source>
</evidence>
<dbReference type="InterPro" id="IPR011989">
    <property type="entry name" value="ARM-like"/>
</dbReference>
<accession>A0AAU9JEI1</accession>
<evidence type="ECO:0000313" key="3">
    <source>
        <dbReference type="EMBL" id="CAG9322758.1"/>
    </source>
</evidence>
<dbReference type="GO" id="GO:0034472">
    <property type="term" value="P:snRNA 3'-end processing"/>
    <property type="evidence" value="ECO:0007669"/>
    <property type="project" value="TreeGrafter"/>
</dbReference>
<feature type="domain" description="Integrator complex subunit 7 N-terminal" evidence="2">
    <location>
        <begin position="8"/>
        <end position="130"/>
    </location>
</feature>
<dbReference type="InterPro" id="IPR056516">
    <property type="entry name" value="INTS7_N"/>
</dbReference>
<dbReference type="PANTHER" id="PTHR13322:SF2">
    <property type="entry name" value="INTEGRATOR COMPLEX SUBUNIT 7"/>
    <property type="match status" value="1"/>
</dbReference>
<dbReference type="Proteomes" id="UP001162131">
    <property type="component" value="Unassembled WGS sequence"/>
</dbReference>
<dbReference type="GO" id="GO:0032039">
    <property type="term" value="C:integrator complex"/>
    <property type="evidence" value="ECO:0007669"/>
    <property type="project" value="InterPro"/>
</dbReference>
<organism evidence="3 4">
    <name type="scientific">Blepharisma stoltei</name>
    <dbReference type="NCBI Taxonomy" id="1481888"/>
    <lineage>
        <taxon>Eukaryota</taxon>
        <taxon>Sar</taxon>
        <taxon>Alveolata</taxon>
        <taxon>Ciliophora</taxon>
        <taxon>Postciliodesmatophora</taxon>
        <taxon>Heterotrichea</taxon>
        <taxon>Heterotrichida</taxon>
        <taxon>Blepharismidae</taxon>
        <taxon>Blepharisma</taxon>
    </lineage>
</organism>
<evidence type="ECO:0000259" key="2">
    <source>
        <dbReference type="Pfam" id="PF24436"/>
    </source>
</evidence>
<dbReference type="InterPro" id="IPR033060">
    <property type="entry name" value="INTS7"/>
</dbReference>
<protein>
    <recommendedName>
        <fullName evidence="2">Integrator complex subunit 7 N-terminal domain-containing protein</fullName>
    </recommendedName>
</protein>
<dbReference type="PANTHER" id="PTHR13322">
    <property type="entry name" value="C1ORF73 PROTEIN"/>
    <property type="match status" value="1"/>
</dbReference>